<comment type="caution">
    <text evidence="1">The sequence shown here is derived from an EMBL/GenBank/DDBJ whole genome shotgun (WGS) entry which is preliminary data.</text>
</comment>
<dbReference type="Proteomes" id="UP000004095">
    <property type="component" value="Unassembled WGS sequence"/>
</dbReference>
<sequence>MATLMNMTFKKPYIFLKTVWSENKIFQGCANSKSGSVRRKIQGLKTGLKKNTLCRENL</sequence>
<organism evidence="1 2">
    <name type="scientific">Microscilla marina ATCC 23134</name>
    <dbReference type="NCBI Taxonomy" id="313606"/>
    <lineage>
        <taxon>Bacteria</taxon>
        <taxon>Pseudomonadati</taxon>
        <taxon>Bacteroidota</taxon>
        <taxon>Cytophagia</taxon>
        <taxon>Cytophagales</taxon>
        <taxon>Microscillaceae</taxon>
        <taxon>Microscilla</taxon>
    </lineage>
</organism>
<evidence type="ECO:0000313" key="1">
    <source>
        <dbReference type="EMBL" id="EAY27514.1"/>
    </source>
</evidence>
<protein>
    <submittedName>
        <fullName evidence="1">Uncharacterized protein</fullName>
    </submittedName>
</protein>
<accession>A1ZQA5</accession>
<dbReference type="AlphaFoldDB" id="A1ZQA5"/>
<keyword evidence="2" id="KW-1185">Reference proteome</keyword>
<reference evidence="1 2" key="1">
    <citation type="submission" date="2007-01" db="EMBL/GenBank/DDBJ databases">
        <authorList>
            <person name="Haygood M."/>
            <person name="Podell S."/>
            <person name="Anderson C."/>
            <person name="Hopkinson B."/>
            <person name="Roe K."/>
            <person name="Barbeau K."/>
            <person name="Gaasterland T."/>
            <person name="Ferriera S."/>
            <person name="Johnson J."/>
            <person name="Kravitz S."/>
            <person name="Beeson K."/>
            <person name="Sutton G."/>
            <person name="Rogers Y.-H."/>
            <person name="Friedman R."/>
            <person name="Frazier M."/>
            <person name="Venter J.C."/>
        </authorList>
    </citation>
    <scope>NUCLEOTIDE SEQUENCE [LARGE SCALE GENOMIC DNA]</scope>
    <source>
        <strain evidence="1 2">ATCC 23134</strain>
    </source>
</reference>
<dbReference type="EMBL" id="AAWS01000023">
    <property type="protein sequence ID" value="EAY27514.1"/>
    <property type="molecule type" value="Genomic_DNA"/>
</dbReference>
<gene>
    <name evidence="1" type="ORF">M23134_06915</name>
</gene>
<evidence type="ECO:0000313" key="2">
    <source>
        <dbReference type="Proteomes" id="UP000004095"/>
    </source>
</evidence>
<proteinExistence type="predicted"/>
<name>A1ZQA5_MICM2</name>